<keyword evidence="1" id="KW-0472">Membrane</keyword>
<feature type="transmembrane region" description="Helical" evidence="1">
    <location>
        <begin position="51"/>
        <end position="72"/>
    </location>
</feature>
<keyword evidence="3" id="KW-1185">Reference proteome</keyword>
<comment type="caution">
    <text evidence="2">The sequence shown here is derived from an EMBL/GenBank/DDBJ whole genome shotgun (WGS) entry which is preliminary data.</text>
</comment>
<dbReference type="Proteomes" id="UP000260812">
    <property type="component" value="Unassembled WGS sequence"/>
</dbReference>
<proteinExistence type="predicted"/>
<dbReference type="AlphaFoldDB" id="A0A3E3IBI3"/>
<dbReference type="EMBL" id="QVLV01000002">
    <property type="protein sequence ID" value="RGE64435.1"/>
    <property type="molecule type" value="Genomic_DNA"/>
</dbReference>
<keyword evidence="1" id="KW-1133">Transmembrane helix</keyword>
<feature type="transmembrane region" description="Helical" evidence="1">
    <location>
        <begin position="12"/>
        <end position="30"/>
    </location>
</feature>
<feature type="transmembrane region" description="Helical" evidence="1">
    <location>
        <begin position="87"/>
        <end position="108"/>
    </location>
</feature>
<evidence type="ECO:0000313" key="3">
    <source>
        <dbReference type="Proteomes" id="UP000260812"/>
    </source>
</evidence>
<evidence type="ECO:0000313" key="2">
    <source>
        <dbReference type="EMBL" id="RGE64435.1"/>
    </source>
</evidence>
<reference evidence="2" key="1">
    <citation type="submission" date="2018-08" db="EMBL/GenBank/DDBJ databases">
        <title>A genome reference for cultivated species of the human gut microbiota.</title>
        <authorList>
            <person name="Zou Y."/>
            <person name="Xue W."/>
            <person name="Luo G."/>
        </authorList>
    </citation>
    <scope>NUCLEOTIDE SEQUENCE [LARGE SCALE GENOMIC DNA]</scope>
    <source>
        <strain evidence="2">TF05-5AC</strain>
    </source>
</reference>
<dbReference type="GeneID" id="97986283"/>
<protein>
    <submittedName>
        <fullName evidence="2">Transporter</fullName>
    </submittedName>
</protein>
<evidence type="ECO:0000256" key="1">
    <source>
        <dbReference type="SAM" id="Phobius"/>
    </source>
</evidence>
<name>A0A3E3IBI3_9FIRM</name>
<dbReference type="RefSeq" id="WP_021638679.1">
    <property type="nucleotide sequence ID" value="NZ_CAMAZV010000042.1"/>
</dbReference>
<keyword evidence="1" id="KW-0812">Transmembrane</keyword>
<sequence>MEIYYVICRALSWGLLIGFFLGGFKLMAGRKEYTEKQVRASKLLLAKITGVVKYLTILTLILGLLWCVYFLILGCAVPEQAEYATNMSQLIVSVLTVISIIFAFLEFVRRTDDR</sequence>
<dbReference type="GeneID" id="86051662"/>
<accession>A0A3E3IBI3</accession>
<gene>
    <name evidence="2" type="ORF">DXC51_05135</name>
</gene>
<organism evidence="2 3">
    <name type="scientific">Eisenbergiella massiliensis</name>
    <dbReference type="NCBI Taxonomy" id="1720294"/>
    <lineage>
        <taxon>Bacteria</taxon>
        <taxon>Bacillati</taxon>
        <taxon>Bacillota</taxon>
        <taxon>Clostridia</taxon>
        <taxon>Lachnospirales</taxon>
        <taxon>Lachnospiraceae</taxon>
        <taxon>Eisenbergiella</taxon>
    </lineage>
</organism>